<organism evidence="1 2">
    <name type="scientific">Eumeta variegata</name>
    <name type="common">Bagworm moth</name>
    <name type="synonym">Eumeta japonica</name>
    <dbReference type="NCBI Taxonomy" id="151549"/>
    <lineage>
        <taxon>Eukaryota</taxon>
        <taxon>Metazoa</taxon>
        <taxon>Ecdysozoa</taxon>
        <taxon>Arthropoda</taxon>
        <taxon>Hexapoda</taxon>
        <taxon>Insecta</taxon>
        <taxon>Pterygota</taxon>
        <taxon>Neoptera</taxon>
        <taxon>Endopterygota</taxon>
        <taxon>Lepidoptera</taxon>
        <taxon>Glossata</taxon>
        <taxon>Ditrysia</taxon>
        <taxon>Tineoidea</taxon>
        <taxon>Psychidae</taxon>
        <taxon>Oiketicinae</taxon>
        <taxon>Eumeta</taxon>
    </lineage>
</organism>
<keyword evidence="2" id="KW-1185">Reference proteome</keyword>
<evidence type="ECO:0000313" key="1">
    <source>
        <dbReference type="EMBL" id="GBP48037.1"/>
    </source>
</evidence>
<proteinExistence type="predicted"/>
<comment type="caution">
    <text evidence="1">The sequence shown here is derived from an EMBL/GenBank/DDBJ whole genome shotgun (WGS) entry which is preliminary data.</text>
</comment>
<dbReference type="Proteomes" id="UP000299102">
    <property type="component" value="Unassembled WGS sequence"/>
</dbReference>
<gene>
    <name evidence="1" type="ORF">EVAR_83740_1</name>
</gene>
<reference evidence="1 2" key="1">
    <citation type="journal article" date="2019" name="Commun. Biol.">
        <title>The bagworm genome reveals a unique fibroin gene that provides high tensile strength.</title>
        <authorList>
            <person name="Kono N."/>
            <person name="Nakamura H."/>
            <person name="Ohtoshi R."/>
            <person name="Tomita M."/>
            <person name="Numata K."/>
            <person name="Arakawa K."/>
        </authorList>
    </citation>
    <scope>NUCLEOTIDE SEQUENCE [LARGE SCALE GENOMIC DNA]</scope>
</reference>
<sequence>MLQHAACKPPLTLESVLPLRNPIRLSIDSRGLTYIKHLSTDGPEPQAPTSTGAGFGTLKADVADGMTARECGF</sequence>
<dbReference type="EMBL" id="BGZK01000515">
    <property type="protein sequence ID" value="GBP48037.1"/>
    <property type="molecule type" value="Genomic_DNA"/>
</dbReference>
<accession>A0A4C1WD33</accession>
<evidence type="ECO:0000313" key="2">
    <source>
        <dbReference type="Proteomes" id="UP000299102"/>
    </source>
</evidence>
<dbReference type="AlphaFoldDB" id="A0A4C1WD33"/>
<name>A0A4C1WD33_EUMVA</name>
<protein>
    <submittedName>
        <fullName evidence="1">Uncharacterized protein</fullName>
    </submittedName>
</protein>